<dbReference type="SUPFAM" id="SSF52047">
    <property type="entry name" value="RNI-like"/>
    <property type="match status" value="1"/>
</dbReference>
<dbReference type="AlphaFoldDB" id="A0A131YB24"/>
<dbReference type="InterPro" id="IPR032675">
    <property type="entry name" value="LRR_dom_sf"/>
</dbReference>
<evidence type="ECO:0000313" key="1">
    <source>
        <dbReference type="EMBL" id="JAP76097.1"/>
    </source>
</evidence>
<accession>A0A131YB24</accession>
<name>A0A131YB24_RHIAP</name>
<dbReference type="EMBL" id="GEDV01012460">
    <property type="protein sequence ID" value="JAP76097.1"/>
    <property type="molecule type" value="Transcribed_RNA"/>
</dbReference>
<protein>
    <submittedName>
        <fullName evidence="1">Uncharacterized protein</fullName>
    </submittedName>
</protein>
<dbReference type="Gene3D" id="3.80.10.10">
    <property type="entry name" value="Ribonuclease Inhibitor"/>
    <property type="match status" value="1"/>
</dbReference>
<reference evidence="1" key="1">
    <citation type="journal article" date="2016" name="Ticks Tick Borne Dis.">
        <title>De novo assembly and annotation of the salivary gland transcriptome of Rhipicephalus appendiculatus male and female ticks during blood feeding.</title>
        <authorList>
            <person name="de Castro M.H."/>
            <person name="de Klerk D."/>
            <person name="Pienaar R."/>
            <person name="Latif A.A."/>
            <person name="Rees D.J."/>
            <person name="Mans B.J."/>
        </authorList>
    </citation>
    <scope>NUCLEOTIDE SEQUENCE</scope>
    <source>
        <tissue evidence="1">Salivary glands</tissue>
    </source>
</reference>
<sequence>MIATDIIRDLGEDPDKVCGHEDHIVLKLEKPWPSSTSSSSSSSIPKLPKGLSLNNEGRLITTTADAFVENRGFLSEHRVLAALFSGCASFDECRPLGAAARSVLCNVQTLVIVHNRDFVRTLIDLFRSVETLVLHHDIRLQMPEDDWGDIGGALPQLKRLIGSTPALGAHNLFLSAATICGLLGDCPYLCELQTSMHEILSPANPLVSMLLAARPSLLTSWSLILGADVERLDGTTGVVWDITPGHMVQANMFFRSLRRIEVTTTHSQTIAAIGVFDQLTDVSLMFIAQGTLCSFQGLVEDTLKDLPLKHLSLKFIKDVSLPTVAKHWPCLQTLSLPECSVIDDDADDLIPGSFAGLVNLRLGSDIAIRTLEALLGATRRLISLRLDGDLLVTSFVIRSSLGSLPRLERLVLGTKHPLSVLILTGNDLRFLVKALPALRYVATDSYDLRLFFQNYMPRVTLDWTQCTTCAAEFPRVDETQREFWQKAVTPIKRGR</sequence>
<proteinExistence type="predicted"/>
<organism evidence="1">
    <name type="scientific">Rhipicephalus appendiculatus</name>
    <name type="common">Brown ear tick</name>
    <dbReference type="NCBI Taxonomy" id="34631"/>
    <lineage>
        <taxon>Eukaryota</taxon>
        <taxon>Metazoa</taxon>
        <taxon>Ecdysozoa</taxon>
        <taxon>Arthropoda</taxon>
        <taxon>Chelicerata</taxon>
        <taxon>Arachnida</taxon>
        <taxon>Acari</taxon>
        <taxon>Parasitiformes</taxon>
        <taxon>Ixodida</taxon>
        <taxon>Ixodoidea</taxon>
        <taxon>Ixodidae</taxon>
        <taxon>Rhipicephalinae</taxon>
        <taxon>Rhipicephalus</taxon>
        <taxon>Rhipicephalus</taxon>
    </lineage>
</organism>